<gene>
    <name evidence="1" type="ORF">Vafri_20072</name>
</gene>
<protein>
    <submittedName>
        <fullName evidence="1">Uncharacterized protein</fullName>
    </submittedName>
</protein>
<proteinExistence type="predicted"/>
<reference evidence="1" key="1">
    <citation type="journal article" date="2021" name="Proc. Natl. Acad. Sci. U.S.A.">
        <title>Three genomes in the algal genus Volvox reveal the fate of a haploid sex-determining region after a transition to homothallism.</title>
        <authorList>
            <person name="Yamamoto K."/>
            <person name="Hamaji T."/>
            <person name="Kawai-Toyooka H."/>
            <person name="Matsuzaki R."/>
            <person name="Takahashi F."/>
            <person name="Nishimura Y."/>
            <person name="Kawachi M."/>
            <person name="Noguchi H."/>
            <person name="Minakuchi Y."/>
            <person name="Umen J.G."/>
            <person name="Toyoda A."/>
            <person name="Nozaki H."/>
        </authorList>
    </citation>
    <scope>NUCLEOTIDE SEQUENCE</scope>
    <source>
        <strain evidence="1">NIES-3780</strain>
    </source>
</reference>
<accession>A0A8J4BRP2</accession>
<name>A0A8J4BRP2_9CHLO</name>
<comment type="caution">
    <text evidence="1">The sequence shown here is derived from an EMBL/GenBank/DDBJ whole genome shotgun (WGS) entry which is preliminary data.</text>
</comment>
<dbReference type="EMBL" id="BNCO01000087">
    <property type="protein sequence ID" value="GIL66575.1"/>
    <property type="molecule type" value="Genomic_DNA"/>
</dbReference>
<dbReference type="AlphaFoldDB" id="A0A8J4BRP2"/>
<keyword evidence="2" id="KW-1185">Reference proteome</keyword>
<evidence type="ECO:0000313" key="1">
    <source>
        <dbReference type="EMBL" id="GIL66575.1"/>
    </source>
</evidence>
<sequence>MYGRQLALRREAAVRYYVCTTSSREGVGMRRARGGWRAASLSSADLGGAQSRSRIVDPCGFPGVSSPLRHVGRLRTVMRCYLLEPLQRSGDRRSEVTITSGAIVSASSSSFSSGLGRARGCVLKSSSHLTYCTTSRRAKFSTKTAMGGHHGHAEGRRVRVRVPNPSIDGGGLNRMTNACGDPLAAAAARVLEKKSVYVRCGTLRCRRRAIGQRTRLNSGQRVDAKGWRGLGKTDFVRSCVFAFGHLVEWLHLASFSFMCSSRCYAHAHVAFSFVRFSSCVSSAHCRPYMVLWYCI</sequence>
<dbReference type="Proteomes" id="UP000747399">
    <property type="component" value="Unassembled WGS sequence"/>
</dbReference>
<organism evidence="1 2">
    <name type="scientific">Volvox africanus</name>
    <dbReference type="NCBI Taxonomy" id="51714"/>
    <lineage>
        <taxon>Eukaryota</taxon>
        <taxon>Viridiplantae</taxon>
        <taxon>Chlorophyta</taxon>
        <taxon>core chlorophytes</taxon>
        <taxon>Chlorophyceae</taxon>
        <taxon>CS clade</taxon>
        <taxon>Chlamydomonadales</taxon>
        <taxon>Volvocaceae</taxon>
        <taxon>Volvox</taxon>
    </lineage>
</organism>
<evidence type="ECO:0000313" key="2">
    <source>
        <dbReference type="Proteomes" id="UP000747399"/>
    </source>
</evidence>